<comment type="similarity">
    <text evidence="1">Belongs to the sigma-70 factor family. ECF subfamily.</text>
</comment>
<dbReference type="Gene3D" id="1.10.1740.10">
    <property type="match status" value="1"/>
</dbReference>
<dbReference type="CDD" id="cd06171">
    <property type="entry name" value="Sigma70_r4"/>
    <property type="match status" value="1"/>
</dbReference>
<dbReference type="InterPro" id="IPR013324">
    <property type="entry name" value="RNA_pol_sigma_r3/r4-like"/>
</dbReference>
<dbReference type="InterPro" id="IPR036388">
    <property type="entry name" value="WH-like_DNA-bd_sf"/>
</dbReference>
<evidence type="ECO:0000256" key="2">
    <source>
        <dbReference type="ARBA" id="ARBA00023015"/>
    </source>
</evidence>
<dbReference type="NCBIfam" id="TIGR02985">
    <property type="entry name" value="Sig70_bacteroi1"/>
    <property type="match status" value="1"/>
</dbReference>
<evidence type="ECO:0000256" key="1">
    <source>
        <dbReference type="ARBA" id="ARBA00010641"/>
    </source>
</evidence>
<evidence type="ECO:0000313" key="8">
    <source>
        <dbReference type="Proteomes" id="UP001202180"/>
    </source>
</evidence>
<evidence type="ECO:0000259" key="6">
    <source>
        <dbReference type="Pfam" id="PF08281"/>
    </source>
</evidence>
<gene>
    <name evidence="7" type="ORF">M0L20_18745</name>
</gene>
<organism evidence="7 8">
    <name type="scientific">Spirosoma liriopis</name>
    <dbReference type="NCBI Taxonomy" id="2937440"/>
    <lineage>
        <taxon>Bacteria</taxon>
        <taxon>Pseudomonadati</taxon>
        <taxon>Bacteroidota</taxon>
        <taxon>Cytophagia</taxon>
        <taxon>Cytophagales</taxon>
        <taxon>Cytophagaceae</taxon>
        <taxon>Spirosoma</taxon>
    </lineage>
</organism>
<keyword evidence="4" id="KW-0804">Transcription</keyword>
<dbReference type="Pfam" id="PF04542">
    <property type="entry name" value="Sigma70_r2"/>
    <property type="match status" value="1"/>
</dbReference>
<evidence type="ECO:0000313" key="7">
    <source>
        <dbReference type="EMBL" id="MCK8493913.1"/>
    </source>
</evidence>
<dbReference type="EMBL" id="JALPRF010000003">
    <property type="protein sequence ID" value="MCK8493913.1"/>
    <property type="molecule type" value="Genomic_DNA"/>
</dbReference>
<keyword evidence="2" id="KW-0805">Transcription regulation</keyword>
<accession>A0ABT0HQJ5</accession>
<dbReference type="PANTHER" id="PTHR43133:SF46">
    <property type="entry name" value="RNA POLYMERASE SIGMA-70 FACTOR ECF SUBFAMILY"/>
    <property type="match status" value="1"/>
</dbReference>
<reference evidence="7 8" key="1">
    <citation type="submission" date="2022-04" db="EMBL/GenBank/DDBJ databases">
        <title>Spirosoma sp. strain RP8 genome sequencing and assembly.</title>
        <authorList>
            <person name="Jung Y."/>
        </authorList>
    </citation>
    <scope>NUCLEOTIDE SEQUENCE [LARGE SCALE GENOMIC DNA]</scope>
    <source>
        <strain evidence="7 8">RP8</strain>
    </source>
</reference>
<dbReference type="NCBIfam" id="TIGR02937">
    <property type="entry name" value="sigma70-ECF"/>
    <property type="match status" value="1"/>
</dbReference>
<dbReference type="Proteomes" id="UP001202180">
    <property type="component" value="Unassembled WGS sequence"/>
</dbReference>
<keyword evidence="3" id="KW-0731">Sigma factor</keyword>
<dbReference type="Gene3D" id="1.10.10.10">
    <property type="entry name" value="Winged helix-like DNA-binding domain superfamily/Winged helix DNA-binding domain"/>
    <property type="match status" value="1"/>
</dbReference>
<dbReference type="InterPro" id="IPR039425">
    <property type="entry name" value="RNA_pol_sigma-70-like"/>
</dbReference>
<dbReference type="RefSeq" id="WP_248478535.1">
    <property type="nucleotide sequence ID" value="NZ_JALPRF010000003.1"/>
</dbReference>
<dbReference type="PANTHER" id="PTHR43133">
    <property type="entry name" value="RNA POLYMERASE ECF-TYPE SIGMA FACTO"/>
    <property type="match status" value="1"/>
</dbReference>
<name>A0ABT0HQJ5_9BACT</name>
<dbReference type="InterPro" id="IPR013325">
    <property type="entry name" value="RNA_pol_sigma_r2"/>
</dbReference>
<dbReference type="InterPro" id="IPR014284">
    <property type="entry name" value="RNA_pol_sigma-70_dom"/>
</dbReference>
<dbReference type="Pfam" id="PF08281">
    <property type="entry name" value="Sigma70_r4_2"/>
    <property type="match status" value="1"/>
</dbReference>
<dbReference type="SUPFAM" id="SSF88659">
    <property type="entry name" value="Sigma3 and sigma4 domains of RNA polymerase sigma factors"/>
    <property type="match status" value="1"/>
</dbReference>
<protein>
    <submittedName>
        <fullName evidence="7">RNA polymerase sigma-70 factor</fullName>
    </submittedName>
</protein>
<keyword evidence="8" id="KW-1185">Reference proteome</keyword>
<proteinExistence type="inferred from homology"/>
<dbReference type="InterPro" id="IPR014327">
    <property type="entry name" value="RNA_pol_sigma70_bacteroid"/>
</dbReference>
<evidence type="ECO:0000256" key="4">
    <source>
        <dbReference type="ARBA" id="ARBA00023163"/>
    </source>
</evidence>
<dbReference type="InterPro" id="IPR007627">
    <property type="entry name" value="RNA_pol_sigma70_r2"/>
</dbReference>
<feature type="domain" description="RNA polymerase sigma factor 70 region 4 type 2" evidence="6">
    <location>
        <begin position="120"/>
        <end position="170"/>
    </location>
</feature>
<sequence>MQPTEEDVLAAIRQGNERVFETVFRLHYAPLCRYARQFLPDADDAEEEVQAMFLAFWEKREGLLITTSLKSYLFRAVHNRCLNRIKHFAIRDEHRQHTLYAGDTTAESPVQALLGDELSDRIQTAIQKLPEQCRLAFTLSRFDELKYQEIADQLGISVKTVENQIGKALRILRTELSDYLPLALLTWLLSHP</sequence>
<feature type="domain" description="RNA polymerase sigma-70 region 2" evidence="5">
    <location>
        <begin position="24"/>
        <end position="86"/>
    </location>
</feature>
<dbReference type="SUPFAM" id="SSF88946">
    <property type="entry name" value="Sigma2 domain of RNA polymerase sigma factors"/>
    <property type="match status" value="1"/>
</dbReference>
<evidence type="ECO:0000256" key="3">
    <source>
        <dbReference type="ARBA" id="ARBA00023082"/>
    </source>
</evidence>
<evidence type="ECO:0000259" key="5">
    <source>
        <dbReference type="Pfam" id="PF04542"/>
    </source>
</evidence>
<dbReference type="InterPro" id="IPR013249">
    <property type="entry name" value="RNA_pol_sigma70_r4_t2"/>
</dbReference>
<comment type="caution">
    <text evidence="7">The sequence shown here is derived from an EMBL/GenBank/DDBJ whole genome shotgun (WGS) entry which is preliminary data.</text>
</comment>